<sequence length="330" mass="36259">MIDSECAALRQWGGLPVFTLPGQDLEDLADWPGDVEVPADTASWAWRVEVTEFDGLDYLELFDAFLRTMDTAATAAITAFIVGNWVTSDTMSLTSADVFAPLVAAADRFPNLRHLFLADIEAGQFEISWIKHSDLTPLLRAFPKLQTFGVRGSENLAWEQRAYPELRELTFQSGGLPPAVVRAVAASEFPELTDLELYLGDAEYFGGSEPTDLAGILEGTTFPKLRYLGLRDAENADDIAAAVAHAPIVSRLEVLDLSLGTLGDEGAAALLAGQPLTHLKKLDLHHHFISEPMQERLREALPGVDLDLSRHEEPDQWDDGEENRFVSVAE</sequence>
<evidence type="ECO:0008006" key="4">
    <source>
        <dbReference type="Google" id="ProtNLM"/>
    </source>
</evidence>
<feature type="region of interest" description="Disordered" evidence="1">
    <location>
        <begin position="310"/>
        <end position="330"/>
    </location>
</feature>
<dbReference type="InterPro" id="IPR047722">
    <property type="entry name" value="STM4015-like"/>
</dbReference>
<protein>
    <recommendedName>
        <fullName evidence="4">Cytoplasmic protein</fullName>
    </recommendedName>
</protein>
<dbReference type="InParanoid" id="C7Q5Z7"/>
<dbReference type="KEGG" id="cai:Caci_1168"/>
<name>C7Q5Z7_CATAD</name>
<dbReference type="eggNOG" id="COG4886">
    <property type="taxonomic scope" value="Bacteria"/>
</dbReference>
<dbReference type="AlphaFoldDB" id="C7Q5Z7"/>
<organism evidence="2 3">
    <name type="scientific">Catenulispora acidiphila (strain DSM 44928 / JCM 14897 / NBRC 102108 / NRRL B-24433 / ID139908)</name>
    <dbReference type="NCBI Taxonomy" id="479433"/>
    <lineage>
        <taxon>Bacteria</taxon>
        <taxon>Bacillati</taxon>
        <taxon>Actinomycetota</taxon>
        <taxon>Actinomycetes</taxon>
        <taxon>Catenulisporales</taxon>
        <taxon>Catenulisporaceae</taxon>
        <taxon>Catenulispora</taxon>
    </lineage>
</organism>
<evidence type="ECO:0000313" key="2">
    <source>
        <dbReference type="EMBL" id="ACU70094.1"/>
    </source>
</evidence>
<dbReference type="RefSeq" id="WP_012785388.1">
    <property type="nucleotide sequence ID" value="NC_013131.1"/>
</dbReference>
<accession>C7Q5Z7</accession>
<reference evidence="2 3" key="1">
    <citation type="journal article" date="2009" name="Stand. Genomic Sci.">
        <title>Complete genome sequence of Catenulispora acidiphila type strain (ID 139908).</title>
        <authorList>
            <person name="Copeland A."/>
            <person name="Lapidus A."/>
            <person name="Glavina Del Rio T."/>
            <person name="Nolan M."/>
            <person name="Lucas S."/>
            <person name="Chen F."/>
            <person name="Tice H."/>
            <person name="Cheng J.F."/>
            <person name="Bruce D."/>
            <person name="Goodwin L."/>
            <person name="Pitluck S."/>
            <person name="Mikhailova N."/>
            <person name="Pati A."/>
            <person name="Ivanova N."/>
            <person name="Mavromatis K."/>
            <person name="Chen A."/>
            <person name="Palaniappan K."/>
            <person name="Chain P."/>
            <person name="Land M."/>
            <person name="Hauser L."/>
            <person name="Chang Y.J."/>
            <person name="Jeffries C.D."/>
            <person name="Chertkov O."/>
            <person name="Brettin T."/>
            <person name="Detter J.C."/>
            <person name="Han C."/>
            <person name="Ali Z."/>
            <person name="Tindall B.J."/>
            <person name="Goker M."/>
            <person name="Bristow J."/>
            <person name="Eisen J.A."/>
            <person name="Markowitz V."/>
            <person name="Hugenholtz P."/>
            <person name="Kyrpides N.C."/>
            <person name="Klenk H.P."/>
        </authorList>
    </citation>
    <scope>NUCLEOTIDE SEQUENCE [LARGE SCALE GENOMIC DNA]</scope>
    <source>
        <strain evidence="3">DSM 44928 / JCM 14897 / NBRC 102108 / NRRL B-24433 / ID139908</strain>
    </source>
</reference>
<proteinExistence type="predicted"/>
<dbReference type="Proteomes" id="UP000000851">
    <property type="component" value="Chromosome"/>
</dbReference>
<evidence type="ECO:0000313" key="3">
    <source>
        <dbReference type="Proteomes" id="UP000000851"/>
    </source>
</evidence>
<dbReference type="STRING" id="479433.Caci_1168"/>
<dbReference type="Gene3D" id="3.80.10.10">
    <property type="entry name" value="Ribonuclease Inhibitor"/>
    <property type="match status" value="1"/>
</dbReference>
<dbReference type="NCBIfam" id="NF038076">
    <property type="entry name" value="fam_STM4015"/>
    <property type="match status" value="1"/>
</dbReference>
<gene>
    <name evidence="2" type="ordered locus">Caci_1168</name>
</gene>
<dbReference type="EMBL" id="CP001700">
    <property type="protein sequence ID" value="ACU70094.1"/>
    <property type="molecule type" value="Genomic_DNA"/>
</dbReference>
<dbReference type="InterPro" id="IPR032675">
    <property type="entry name" value="LRR_dom_sf"/>
</dbReference>
<dbReference type="OrthoDB" id="9781345at2"/>
<keyword evidence="3" id="KW-1185">Reference proteome</keyword>
<dbReference type="SUPFAM" id="SSF52047">
    <property type="entry name" value="RNI-like"/>
    <property type="match status" value="1"/>
</dbReference>
<evidence type="ECO:0000256" key="1">
    <source>
        <dbReference type="SAM" id="MobiDB-lite"/>
    </source>
</evidence>
<dbReference type="HOGENOM" id="CLU_054192_0_0_11"/>